<gene>
    <name evidence="2" type="ORF">PRZ48_005300</name>
</gene>
<feature type="signal peptide" evidence="1">
    <location>
        <begin position="1"/>
        <end position="24"/>
    </location>
</feature>
<proteinExistence type="predicted"/>
<organism evidence="2 3">
    <name type="scientific">Zasmidium cellare</name>
    <name type="common">Wine cellar mold</name>
    <name type="synonym">Racodium cellare</name>
    <dbReference type="NCBI Taxonomy" id="395010"/>
    <lineage>
        <taxon>Eukaryota</taxon>
        <taxon>Fungi</taxon>
        <taxon>Dikarya</taxon>
        <taxon>Ascomycota</taxon>
        <taxon>Pezizomycotina</taxon>
        <taxon>Dothideomycetes</taxon>
        <taxon>Dothideomycetidae</taxon>
        <taxon>Mycosphaerellales</taxon>
        <taxon>Mycosphaerellaceae</taxon>
        <taxon>Zasmidium</taxon>
    </lineage>
</organism>
<protein>
    <submittedName>
        <fullName evidence="2">Uncharacterized protein</fullName>
    </submittedName>
</protein>
<accession>A0ABR0ES18</accession>
<sequence length="356" mass="38042">MSAFNIVLTMLLLIPLLGLTGVNAAPITGNAATCSVTLTSVNHGSAMANYSVNIARPFVEGGGCGPINQTLMEGVGIGVYKYQCFTTDNGASTNLSFVSATGPVTNIEVIDSLQKAYPMVPFQKQRICLMDGVDAPSSWPSPASKRATGSFDHIITAEVDAALRESGIVQRTSSIVGLFFGDLDLDQETVDAIMNARKMSTATNRPAKRNHNCDPNEPHSCDFHPENTTCLMTTGCHDDWIPANDSAICFYRVGWYDVRIGKPHLNCSGAAFVRDMLRETLPVGELTSITPGDVDFQCYEGPNDTTNLAIGVPNVYGDDVNSGLNLAYPGVGFNLNISPKCKDIIDGPWSGASCRT</sequence>
<feature type="chain" id="PRO_5045122649" evidence="1">
    <location>
        <begin position="25"/>
        <end position="356"/>
    </location>
</feature>
<evidence type="ECO:0000256" key="1">
    <source>
        <dbReference type="SAM" id="SignalP"/>
    </source>
</evidence>
<reference evidence="2 3" key="1">
    <citation type="journal article" date="2023" name="G3 (Bethesda)">
        <title>A chromosome-level genome assembly of Zasmidium syzygii isolated from banana leaves.</title>
        <authorList>
            <person name="van Westerhoven A.C."/>
            <person name="Mehrabi R."/>
            <person name="Talebi R."/>
            <person name="Steentjes M.B.F."/>
            <person name="Corcolon B."/>
            <person name="Chong P.A."/>
            <person name="Kema G.H.J."/>
            <person name="Seidl M.F."/>
        </authorList>
    </citation>
    <scope>NUCLEOTIDE SEQUENCE [LARGE SCALE GENOMIC DNA]</scope>
    <source>
        <strain evidence="2 3">P124</strain>
    </source>
</reference>
<evidence type="ECO:0000313" key="3">
    <source>
        <dbReference type="Proteomes" id="UP001305779"/>
    </source>
</evidence>
<dbReference type="Proteomes" id="UP001305779">
    <property type="component" value="Unassembled WGS sequence"/>
</dbReference>
<comment type="caution">
    <text evidence="2">The sequence shown here is derived from an EMBL/GenBank/DDBJ whole genome shotgun (WGS) entry which is preliminary data.</text>
</comment>
<evidence type="ECO:0000313" key="2">
    <source>
        <dbReference type="EMBL" id="KAK4504384.1"/>
    </source>
</evidence>
<keyword evidence="3" id="KW-1185">Reference proteome</keyword>
<keyword evidence="1" id="KW-0732">Signal</keyword>
<dbReference type="EMBL" id="JAXOVC010000003">
    <property type="protein sequence ID" value="KAK4504384.1"/>
    <property type="molecule type" value="Genomic_DNA"/>
</dbReference>
<name>A0ABR0ES18_ZASCE</name>